<dbReference type="Proteomes" id="UP001458946">
    <property type="component" value="Unassembled WGS sequence"/>
</dbReference>
<dbReference type="EMBL" id="BAABRN010000097">
    <property type="protein sequence ID" value="GAA5504218.1"/>
    <property type="molecule type" value="Genomic_DNA"/>
</dbReference>
<evidence type="ECO:0008006" key="3">
    <source>
        <dbReference type="Google" id="ProtNLM"/>
    </source>
</evidence>
<proteinExistence type="predicted"/>
<reference evidence="1 2" key="1">
    <citation type="submission" date="2024-02" db="EMBL/GenBank/DDBJ databases">
        <title>Deinococcus xinjiangensis NBRC 107630.</title>
        <authorList>
            <person name="Ichikawa N."/>
            <person name="Katano-Makiyama Y."/>
            <person name="Hidaka K."/>
        </authorList>
    </citation>
    <scope>NUCLEOTIDE SEQUENCE [LARGE SCALE GENOMIC DNA]</scope>
    <source>
        <strain evidence="1 2">NBRC 107630</strain>
    </source>
</reference>
<gene>
    <name evidence="1" type="ORF">Dxin01_03987</name>
</gene>
<organism evidence="1 2">
    <name type="scientific">Deinococcus xinjiangensis</name>
    <dbReference type="NCBI Taxonomy" id="457454"/>
    <lineage>
        <taxon>Bacteria</taxon>
        <taxon>Thermotogati</taxon>
        <taxon>Deinococcota</taxon>
        <taxon>Deinococci</taxon>
        <taxon>Deinococcales</taxon>
        <taxon>Deinococcaceae</taxon>
        <taxon>Deinococcus</taxon>
    </lineage>
</organism>
<evidence type="ECO:0000313" key="2">
    <source>
        <dbReference type="Proteomes" id="UP001458946"/>
    </source>
</evidence>
<dbReference type="RefSeq" id="WP_353544185.1">
    <property type="nucleotide sequence ID" value="NZ_BAABRN010000097.1"/>
</dbReference>
<name>A0ABP9VLG5_9DEIO</name>
<evidence type="ECO:0000313" key="1">
    <source>
        <dbReference type="EMBL" id="GAA5504218.1"/>
    </source>
</evidence>
<accession>A0ABP9VLG5</accession>
<comment type="caution">
    <text evidence="1">The sequence shown here is derived from an EMBL/GenBank/DDBJ whole genome shotgun (WGS) entry which is preliminary data.</text>
</comment>
<protein>
    <recommendedName>
        <fullName evidence="3">MarR family transcriptional regulator</fullName>
    </recommendedName>
</protein>
<keyword evidence="2" id="KW-1185">Reference proteome</keyword>
<sequence>MTADLNERQRQYLLAAFEIDQHAEQMHAQAFQRGRFDESRRPASDWRAMPFGVNYGYGGAVPTMLRKECGGADEGSGATWAALERRGLLTVRERDTYDYPSQVLPHVTLTTKGRKLARELKGEKAPTKQKGALARSTWKALAAGWKAGQLGLWDERGGDWYGGVSGDTWLMLTRSTKTRPAWFTSVQRPRPEGRPTLFAGPEYGVKINLAGSEKYIEVWAVNRQLHPDIDAPDPYEI</sequence>